<organism evidence="2 3">
    <name type="scientific">Nonomuraea jiangxiensis</name>
    <dbReference type="NCBI Taxonomy" id="633440"/>
    <lineage>
        <taxon>Bacteria</taxon>
        <taxon>Bacillati</taxon>
        <taxon>Actinomycetota</taxon>
        <taxon>Actinomycetes</taxon>
        <taxon>Streptosporangiales</taxon>
        <taxon>Streptosporangiaceae</taxon>
        <taxon>Nonomuraea</taxon>
    </lineage>
</organism>
<dbReference type="InterPro" id="IPR020843">
    <property type="entry name" value="ER"/>
</dbReference>
<dbReference type="InterPro" id="IPR011032">
    <property type="entry name" value="GroES-like_sf"/>
</dbReference>
<gene>
    <name evidence="2" type="ORF">SAMN05421869_13518</name>
</gene>
<dbReference type="CDD" id="cd08241">
    <property type="entry name" value="QOR1"/>
    <property type="match status" value="1"/>
</dbReference>
<dbReference type="AlphaFoldDB" id="A0A1G9Q1G1"/>
<dbReference type="InterPro" id="IPR013149">
    <property type="entry name" value="ADH-like_C"/>
</dbReference>
<dbReference type="SUPFAM" id="SSF50129">
    <property type="entry name" value="GroES-like"/>
    <property type="match status" value="1"/>
</dbReference>
<dbReference type="Gene3D" id="3.90.180.10">
    <property type="entry name" value="Medium-chain alcohol dehydrogenases, catalytic domain"/>
    <property type="match status" value="1"/>
</dbReference>
<dbReference type="EMBL" id="FNDJ01000035">
    <property type="protein sequence ID" value="SDM04763.1"/>
    <property type="molecule type" value="Genomic_DNA"/>
</dbReference>
<dbReference type="InterPro" id="IPR051397">
    <property type="entry name" value="Zn-ADH-like_protein"/>
</dbReference>
<feature type="domain" description="Enoyl reductase (ER)" evidence="1">
    <location>
        <begin position="17"/>
        <end position="330"/>
    </location>
</feature>
<dbReference type="Proteomes" id="UP000199202">
    <property type="component" value="Unassembled WGS sequence"/>
</dbReference>
<dbReference type="Gene3D" id="3.40.50.720">
    <property type="entry name" value="NAD(P)-binding Rossmann-like Domain"/>
    <property type="match status" value="1"/>
</dbReference>
<reference evidence="2 3" key="1">
    <citation type="submission" date="2016-10" db="EMBL/GenBank/DDBJ databases">
        <authorList>
            <person name="de Groot N.N."/>
        </authorList>
    </citation>
    <scope>NUCLEOTIDE SEQUENCE [LARGE SCALE GENOMIC DNA]</scope>
    <source>
        <strain evidence="2 3">CGMCC 4.6533</strain>
    </source>
</reference>
<dbReference type="InterPro" id="IPR013154">
    <property type="entry name" value="ADH-like_N"/>
</dbReference>
<protein>
    <submittedName>
        <fullName evidence="2">NADPH2:quinone reductase</fullName>
    </submittedName>
</protein>
<dbReference type="PANTHER" id="PTHR43677">
    <property type="entry name" value="SHORT-CHAIN DEHYDROGENASE/REDUCTASE"/>
    <property type="match status" value="1"/>
</dbReference>
<evidence type="ECO:0000259" key="1">
    <source>
        <dbReference type="SMART" id="SM00829"/>
    </source>
</evidence>
<dbReference type="PANTHER" id="PTHR43677:SF4">
    <property type="entry name" value="QUINONE OXIDOREDUCTASE-LIKE PROTEIN 2"/>
    <property type="match status" value="1"/>
</dbReference>
<dbReference type="Pfam" id="PF00107">
    <property type="entry name" value="ADH_zinc_N"/>
    <property type="match status" value="1"/>
</dbReference>
<dbReference type="SMART" id="SM00829">
    <property type="entry name" value="PKS_ER"/>
    <property type="match status" value="1"/>
</dbReference>
<evidence type="ECO:0000313" key="3">
    <source>
        <dbReference type="Proteomes" id="UP000199202"/>
    </source>
</evidence>
<name>A0A1G9Q1G1_9ACTN</name>
<dbReference type="Pfam" id="PF08240">
    <property type="entry name" value="ADH_N"/>
    <property type="match status" value="1"/>
</dbReference>
<dbReference type="SUPFAM" id="SSF51735">
    <property type="entry name" value="NAD(P)-binding Rossmann-fold domains"/>
    <property type="match status" value="1"/>
</dbReference>
<proteinExistence type="predicted"/>
<dbReference type="RefSeq" id="WP_090946012.1">
    <property type="nucleotide sequence ID" value="NZ_FNDJ01000035.1"/>
</dbReference>
<dbReference type="InterPro" id="IPR036291">
    <property type="entry name" value="NAD(P)-bd_dom_sf"/>
</dbReference>
<dbReference type="OrthoDB" id="4190732at2"/>
<dbReference type="STRING" id="633440.SAMN05421869_13518"/>
<accession>A0A1G9Q1G1</accession>
<evidence type="ECO:0000313" key="2">
    <source>
        <dbReference type="EMBL" id="SDM04763.1"/>
    </source>
</evidence>
<keyword evidence="3" id="KW-1185">Reference proteome</keyword>
<dbReference type="GO" id="GO:0016491">
    <property type="term" value="F:oxidoreductase activity"/>
    <property type="evidence" value="ECO:0007669"/>
    <property type="project" value="InterPro"/>
</dbReference>
<sequence length="332" mass="33379">MSIPSTMRALQQTSLNGPQDLRLINDAPVPRPGPGEILVRITAAGVNFVDISQARGTFAGGPQPPYLAGIEGAGEVAAVGEGVTGLELGAHVIGVGITGGAFAEYMVLPAVGAVPVPAGWADEQALGLVVNWPTALAALKPLGGLTAGQTVLIHAAAGGTGQAAVKMAKHYGATVIATASPGKHEVVRALGADHVVDSRAADLAAEVLRLTGGTGADLVLESVGGATLDASLAATKRVTGRVIVYGVVGGEAAITNWDLVYRHQIHLIGLNIGILIQAAPQIFGEVMGEMSGLLAAGVLGPGQPTTYELAEGPKVLAELEARATVGKLALRP</sequence>